<feature type="region of interest" description="Disordered" evidence="1">
    <location>
        <begin position="55"/>
        <end position="78"/>
    </location>
</feature>
<dbReference type="Proteomes" id="UP000310168">
    <property type="component" value="Unassembled WGS sequence"/>
</dbReference>
<name>A0ABY2TSD9_9SPIR</name>
<feature type="region of interest" description="Disordered" evidence="1">
    <location>
        <begin position="1"/>
        <end position="21"/>
    </location>
</feature>
<keyword evidence="2" id="KW-1133">Transmembrane helix</keyword>
<protein>
    <recommendedName>
        <fullName evidence="5">Lipoprotein</fullName>
    </recommendedName>
</protein>
<evidence type="ECO:0000256" key="1">
    <source>
        <dbReference type="SAM" id="MobiDB-lite"/>
    </source>
</evidence>
<organism evidence="3 4">
    <name type="scientific">Brachyspira catarrhinii</name>
    <dbReference type="NCBI Taxonomy" id="2528966"/>
    <lineage>
        <taxon>Bacteria</taxon>
        <taxon>Pseudomonadati</taxon>
        <taxon>Spirochaetota</taxon>
        <taxon>Spirochaetia</taxon>
        <taxon>Brachyspirales</taxon>
        <taxon>Brachyspiraceae</taxon>
        <taxon>Brachyspira</taxon>
    </lineage>
</organism>
<evidence type="ECO:0008006" key="5">
    <source>
        <dbReference type="Google" id="ProtNLM"/>
    </source>
</evidence>
<keyword evidence="4" id="KW-1185">Reference proteome</keyword>
<evidence type="ECO:0000313" key="4">
    <source>
        <dbReference type="Proteomes" id="UP000310168"/>
    </source>
</evidence>
<keyword evidence="2" id="KW-0472">Membrane</keyword>
<gene>
    <name evidence="3" type="ORF">EZH24_04110</name>
</gene>
<dbReference type="EMBL" id="SJDU01000070">
    <property type="protein sequence ID" value="TKZ35655.1"/>
    <property type="molecule type" value="Genomic_DNA"/>
</dbReference>
<keyword evidence="2" id="KW-0812">Transmembrane</keyword>
<reference evidence="3 4" key="1">
    <citation type="journal article" date="2019" name="Anaerobe">
        <title>Brachyspira catarrhinii sp. nov., an anaerobic intestinal spirochaete isolated from vervet monkeys may have been misidentified as Brachyspira aalborgi in previous studies.</title>
        <authorList>
            <person name="Phillips N.D."/>
            <person name="La T."/>
            <person name="Hampson D.J."/>
        </authorList>
    </citation>
    <scope>NUCLEOTIDE SEQUENCE [LARGE SCALE GENOMIC DNA]</scope>
    <source>
        <strain evidence="3 4">Z12</strain>
    </source>
</reference>
<evidence type="ECO:0000313" key="3">
    <source>
        <dbReference type="EMBL" id="TKZ35655.1"/>
    </source>
</evidence>
<comment type="caution">
    <text evidence="3">The sequence shown here is derived from an EMBL/GenBank/DDBJ whole genome shotgun (WGS) entry which is preliminary data.</text>
</comment>
<evidence type="ECO:0000256" key="2">
    <source>
        <dbReference type="SAM" id="Phobius"/>
    </source>
</evidence>
<sequence length="194" mass="22410">MKEKRREEKRREEKRREEKRREEKYYTLANFLSFKLFIALLSLILFFSISCKSNEEPTETPPAEPTEPSKPSTPTTKHELEGTWIGYDTNHHNSKVELKIDGDGNITLSPEPYLNKNDLPVPYSYTGKLTIDNTFVYPFTAKVSNYLITLFYDEHECKLTFNNSSNCAADYMRAAGFKGSGFHADPTIVDFTKQ</sequence>
<proteinExistence type="predicted"/>
<dbReference type="RefSeq" id="WP_137997859.1">
    <property type="nucleotide sequence ID" value="NZ_SJDU01000070.1"/>
</dbReference>
<feature type="transmembrane region" description="Helical" evidence="2">
    <location>
        <begin position="25"/>
        <end position="49"/>
    </location>
</feature>
<accession>A0ABY2TSD9</accession>